<dbReference type="EC" id="2.4.-.-" evidence="4"/>
<dbReference type="InterPro" id="IPR001296">
    <property type="entry name" value="Glyco_trans_1"/>
</dbReference>
<reference evidence="4" key="2">
    <citation type="submission" date="2021-04" db="EMBL/GenBank/DDBJ databases">
        <title>Complete Genome and methylome analysis of Thiothrix fructosivorans ATCC 49748.</title>
        <authorList>
            <person name="Fomenkov A."/>
            <person name="Sun L."/>
            <person name="Vincze T."/>
            <person name="Grabovich M.Y."/>
            <person name="Roberts R.J."/>
        </authorList>
    </citation>
    <scope>NUCLEOTIDE SEQUENCE</scope>
    <source>
        <strain evidence="4">ATCC 49748</strain>
    </source>
</reference>
<feature type="domain" description="Glycosyltransferase subfamily 4-like N-terminal" evidence="2">
    <location>
        <begin position="21"/>
        <end position="182"/>
    </location>
</feature>
<keyword evidence="4" id="KW-0328">Glycosyltransferase</keyword>
<dbReference type="Proteomes" id="UP000664466">
    <property type="component" value="Unassembled WGS sequence"/>
</dbReference>
<sequence>MARKVQQIGVVHIITNLESTGTALMLYKLLAHTDRHQFEPVVISLGTETELCQRIRAHGISVHALEMSTNLVVGWQIFKLTQLLRTLKPEVIQGWMYHGNLAASLANLSLGNRLPILWNIHNTLYDIKQEPRTTRWVIELTVKRSNTPVRILYNTYLSAEQHAAIGYDTQHTHVVPNGIDTQLFSPNAYNHANMRQRLGIPEDAIVIGMVAHHHPLKNHALFIEAAHLLLQHQKNVHFILAGQGITADNPHLAPLLQRIAIPHHLHLLGERKDIPNLLNALDIFSLTASHDDGFSHSVGEAMACGIPCLTTDVGDLPRIIGNTGRTLQYQEATPSALAFAWLEWIHAGEVWRKELGVRAMQRIQQHYNIQDVTQQYQTIYKELVHHGRTDGVLFPLQQAQFGRNVTQ</sequence>
<dbReference type="InterPro" id="IPR028098">
    <property type="entry name" value="Glyco_trans_4-like_N"/>
</dbReference>
<evidence type="ECO:0000313" key="3">
    <source>
        <dbReference type="EMBL" id="MBO0614804.1"/>
    </source>
</evidence>
<organism evidence="4">
    <name type="scientific">Thiothrix fructosivorans</name>
    <dbReference type="NCBI Taxonomy" id="111770"/>
    <lineage>
        <taxon>Bacteria</taxon>
        <taxon>Pseudomonadati</taxon>
        <taxon>Pseudomonadota</taxon>
        <taxon>Gammaproteobacteria</taxon>
        <taxon>Thiotrichales</taxon>
        <taxon>Thiotrichaceae</taxon>
        <taxon>Thiothrix</taxon>
    </lineage>
</organism>
<keyword evidence="5" id="KW-1185">Reference proteome</keyword>
<proteinExistence type="predicted"/>
<dbReference type="GO" id="GO:1901135">
    <property type="term" value="P:carbohydrate derivative metabolic process"/>
    <property type="evidence" value="ECO:0007669"/>
    <property type="project" value="UniProtKB-ARBA"/>
</dbReference>
<dbReference type="Pfam" id="PF00534">
    <property type="entry name" value="Glycos_transf_1"/>
    <property type="match status" value="1"/>
</dbReference>
<evidence type="ECO:0000313" key="4">
    <source>
        <dbReference type="EMBL" id="QTX09620.1"/>
    </source>
</evidence>
<evidence type="ECO:0000313" key="5">
    <source>
        <dbReference type="Proteomes" id="UP000664466"/>
    </source>
</evidence>
<gene>
    <name evidence="4" type="ORF">J1836_013440</name>
    <name evidence="3" type="ORF">J1836_18050</name>
</gene>
<dbReference type="GO" id="GO:0016757">
    <property type="term" value="F:glycosyltransferase activity"/>
    <property type="evidence" value="ECO:0007669"/>
    <property type="project" value="UniProtKB-KW"/>
</dbReference>
<name>A0A8B0SGQ8_9GAMM</name>
<dbReference type="AlphaFoldDB" id="A0A8B0SGQ8"/>
<dbReference type="EMBL" id="JAFMPM010000008">
    <property type="protein sequence ID" value="MBO0614804.1"/>
    <property type="molecule type" value="Genomic_DNA"/>
</dbReference>
<protein>
    <submittedName>
        <fullName evidence="4">Glycosyltransferase</fullName>
        <ecNumber evidence="4">2.4.-.-</ecNumber>
    </submittedName>
</protein>
<keyword evidence="4" id="KW-0808">Transferase</keyword>
<dbReference type="EMBL" id="CP072748">
    <property type="protein sequence ID" value="QTX09620.1"/>
    <property type="molecule type" value="Genomic_DNA"/>
</dbReference>
<dbReference type="Gene3D" id="3.40.50.2000">
    <property type="entry name" value="Glycogen Phosphorylase B"/>
    <property type="match status" value="2"/>
</dbReference>
<accession>A0A8B0SGQ8</accession>
<dbReference type="PANTHER" id="PTHR12526">
    <property type="entry name" value="GLYCOSYLTRANSFERASE"/>
    <property type="match status" value="1"/>
</dbReference>
<dbReference type="Pfam" id="PF13439">
    <property type="entry name" value="Glyco_transf_4"/>
    <property type="match status" value="1"/>
</dbReference>
<evidence type="ECO:0000259" key="2">
    <source>
        <dbReference type="Pfam" id="PF13439"/>
    </source>
</evidence>
<feature type="domain" description="Glycosyl transferase family 1" evidence="1">
    <location>
        <begin position="193"/>
        <end position="347"/>
    </location>
</feature>
<evidence type="ECO:0000259" key="1">
    <source>
        <dbReference type="Pfam" id="PF00534"/>
    </source>
</evidence>
<reference evidence="3 5" key="1">
    <citation type="submission" date="2021-03" db="EMBL/GenBank/DDBJ databases">
        <title>Draft genome and methylome analysis of Thiotrix fructosivoruns ATCC 49748.</title>
        <authorList>
            <person name="Fomenkov A."/>
            <person name="Grabovich M.Y."/>
            <person name="Roberts R.J."/>
        </authorList>
    </citation>
    <scope>NUCLEOTIDE SEQUENCE [LARGE SCALE GENOMIC DNA]</scope>
    <source>
        <strain evidence="3 5">ATCC 49748</strain>
    </source>
</reference>
<dbReference type="RefSeq" id="WP_207252505.1">
    <property type="nucleotide sequence ID" value="NZ_JAFMPM010000008.1"/>
</dbReference>
<dbReference type="SUPFAM" id="SSF53756">
    <property type="entry name" value="UDP-Glycosyltransferase/glycogen phosphorylase"/>
    <property type="match status" value="1"/>
</dbReference>